<reference evidence="2 3" key="1">
    <citation type="journal article" date="2009" name="Infect. Immun.">
        <title>Comparative genomics reveal extensive transposon-mediated genomic plasticity and diversity among potential effector proteins within the genus Coxiella.</title>
        <authorList>
            <person name="Beare P.A."/>
            <person name="Unsworth N."/>
            <person name="Andoh M."/>
            <person name="Voth D.E."/>
            <person name="Omsland A."/>
            <person name="Gilk S.D."/>
            <person name="Williams K.P."/>
            <person name="Sobral B.W."/>
            <person name="Kupko J.J.III."/>
            <person name="Porcella S.F."/>
            <person name="Samuel J.E."/>
            <person name="Heinzen R.A."/>
        </authorList>
    </citation>
    <scope>NUCLEOTIDE SEQUENCE [LARGE SCALE GENOMIC DNA]</scope>
    <source>
        <strain evidence="2 3">Dugway 5J108-111</strain>
    </source>
</reference>
<dbReference type="Proteomes" id="UP000008555">
    <property type="component" value="Chromosome"/>
</dbReference>
<dbReference type="AlphaFoldDB" id="B5XHM2"/>
<proteinExistence type="predicted"/>
<protein>
    <submittedName>
        <fullName evidence="2">Uncharacterized protein</fullName>
    </submittedName>
</protein>
<dbReference type="HOGENOM" id="CLU_3198721_0_0_6"/>
<evidence type="ECO:0000256" key="1">
    <source>
        <dbReference type="SAM" id="MobiDB-lite"/>
    </source>
</evidence>
<sequence>MQQIFTISKKCYAGQADNLSGRLKDDRTKINQPAGRSEVSMVGID</sequence>
<evidence type="ECO:0000313" key="2">
    <source>
        <dbReference type="EMBL" id="ACI23052.1"/>
    </source>
</evidence>
<name>B5XHM2_COXBN</name>
<evidence type="ECO:0000313" key="3">
    <source>
        <dbReference type="Proteomes" id="UP000008555"/>
    </source>
</evidence>
<feature type="region of interest" description="Disordered" evidence="1">
    <location>
        <begin position="26"/>
        <end position="45"/>
    </location>
</feature>
<organism evidence="2 3">
    <name type="scientific">Coxiella burnetii (strain Dugway 5J108-111)</name>
    <dbReference type="NCBI Taxonomy" id="434922"/>
    <lineage>
        <taxon>Bacteria</taxon>
        <taxon>Pseudomonadati</taxon>
        <taxon>Pseudomonadota</taxon>
        <taxon>Gammaproteobacteria</taxon>
        <taxon>Legionellales</taxon>
        <taxon>Coxiellaceae</taxon>
        <taxon>Coxiella</taxon>
    </lineage>
</organism>
<dbReference type="RefSeq" id="WP_011996386.1">
    <property type="nucleotide sequence ID" value="NC_009727.1"/>
</dbReference>
<gene>
    <name evidence="2" type="ORF">CBUD_0062a</name>
</gene>
<accession>B5XHM2</accession>
<dbReference type="EMBL" id="CP000733">
    <property type="protein sequence ID" value="ACI23052.1"/>
    <property type="molecule type" value="Genomic_DNA"/>
</dbReference>
<dbReference type="KEGG" id="cbd:CBUD_0062a"/>